<dbReference type="UniPathway" id="UPA00277">
    <property type="reaction ID" value="UER00407"/>
</dbReference>
<gene>
    <name evidence="17" type="ORF">EJN92_21170</name>
</gene>
<dbReference type="GO" id="GO:0006747">
    <property type="term" value="P:FAD biosynthetic process"/>
    <property type="evidence" value="ECO:0007669"/>
    <property type="project" value="UniProtKB-UniRule"/>
</dbReference>
<evidence type="ECO:0000313" key="17">
    <source>
        <dbReference type="EMBL" id="AZP14289.1"/>
    </source>
</evidence>
<evidence type="ECO:0000256" key="7">
    <source>
        <dbReference type="ARBA" id="ARBA00022695"/>
    </source>
</evidence>
<dbReference type="CDD" id="cd02064">
    <property type="entry name" value="FAD_synthetase_N"/>
    <property type="match status" value="1"/>
</dbReference>
<evidence type="ECO:0000256" key="3">
    <source>
        <dbReference type="ARBA" id="ARBA00005201"/>
    </source>
</evidence>
<dbReference type="FunFam" id="3.40.50.620:FF:000021">
    <property type="entry name" value="Riboflavin biosynthesis protein"/>
    <property type="match status" value="1"/>
</dbReference>
<dbReference type="UniPathway" id="UPA00276">
    <property type="reaction ID" value="UER00406"/>
</dbReference>
<feature type="domain" description="Riboflavin kinase" evidence="16">
    <location>
        <begin position="187"/>
        <end position="312"/>
    </location>
</feature>
<evidence type="ECO:0000256" key="9">
    <source>
        <dbReference type="ARBA" id="ARBA00022777"/>
    </source>
</evidence>
<dbReference type="PIRSF" id="PIRSF004491">
    <property type="entry name" value="FAD_Synth"/>
    <property type="match status" value="1"/>
</dbReference>
<keyword evidence="4 15" id="KW-0285">Flavoprotein</keyword>
<keyword evidence="10 15" id="KW-0274">FAD</keyword>
<dbReference type="InterPro" id="IPR015865">
    <property type="entry name" value="Riboflavin_kinase_bac/euk"/>
</dbReference>
<dbReference type="GO" id="GO:0009398">
    <property type="term" value="P:FMN biosynthetic process"/>
    <property type="evidence" value="ECO:0007669"/>
    <property type="project" value="UniProtKB-UniRule"/>
</dbReference>
<evidence type="ECO:0000256" key="12">
    <source>
        <dbReference type="ARBA" id="ARBA00023268"/>
    </source>
</evidence>
<dbReference type="SMART" id="SM00904">
    <property type="entry name" value="Flavokinase"/>
    <property type="match status" value="1"/>
</dbReference>
<keyword evidence="7 15" id="KW-0548">Nucleotidyltransferase</keyword>
<dbReference type="NCBIfam" id="NF004163">
    <property type="entry name" value="PRK05627.1-6"/>
    <property type="match status" value="1"/>
</dbReference>
<comment type="catalytic activity">
    <reaction evidence="14 15">
        <text>FMN + ATP + H(+) = FAD + diphosphate</text>
        <dbReference type="Rhea" id="RHEA:17237"/>
        <dbReference type="ChEBI" id="CHEBI:15378"/>
        <dbReference type="ChEBI" id="CHEBI:30616"/>
        <dbReference type="ChEBI" id="CHEBI:33019"/>
        <dbReference type="ChEBI" id="CHEBI:57692"/>
        <dbReference type="ChEBI" id="CHEBI:58210"/>
        <dbReference type="EC" id="2.7.7.2"/>
    </reaction>
</comment>
<dbReference type="GO" id="GO:0008531">
    <property type="term" value="F:riboflavin kinase activity"/>
    <property type="evidence" value="ECO:0007669"/>
    <property type="project" value="UniProtKB-UniRule"/>
</dbReference>
<comment type="pathway">
    <text evidence="3 15">Cofactor biosynthesis; FMN biosynthesis; FMN from riboflavin (ATP route): step 1/1.</text>
</comment>
<evidence type="ECO:0000256" key="6">
    <source>
        <dbReference type="ARBA" id="ARBA00022679"/>
    </source>
</evidence>
<dbReference type="RefSeq" id="WP_126129650.1">
    <property type="nucleotide sequence ID" value="NZ_CP034464.1"/>
</dbReference>
<dbReference type="NCBIfam" id="TIGR00083">
    <property type="entry name" value="ribF"/>
    <property type="match status" value="1"/>
</dbReference>
<evidence type="ECO:0000313" key="18">
    <source>
        <dbReference type="Proteomes" id="UP000275663"/>
    </source>
</evidence>
<dbReference type="Gene3D" id="2.40.30.30">
    <property type="entry name" value="Riboflavin kinase-like"/>
    <property type="match status" value="1"/>
</dbReference>
<evidence type="ECO:0000259" key="16">
    <source>
        <dbReference type="SMART" id="SM00904"/>
    </source>
</evidence>
<evidence type="ECO:0000256" key="4">
    <source>
        <dbReference type="ARBA" id="ARBA00022630"/>
    </source>
</evidence>
<dbReference type="SUPFAM" id="SSF82114">
    <property type="entry name" value="Riboflavin kinase-like"/>
    <property type="match status" value="1"/>
</dbReference>
<keyword evidence="11 15" id="KW-0067">ATP-binding</keyword>
<dbReference type="NCBIfam" id="NF004159">
    <property type="entry name" value="PRK05627.1-2"/>
    <property type="match status" value="1"/>
</dbReference>
<dbReference type="GO" id="GO:0003919">
    <property type="term" value="F:FMN adenylyltransferase activity"/>
    <property type="evidence" value="ECO:0007669"/>
    <property type="project" value="UniProtKB-UniRule"/>
</dbReference>
<protein>
    <recommendedName>
        <fullName evidence="15">Riboflavin biosynthesis protein</fullName>
    </recommendedName>
    <domain>
        <recommendedName>
            <fullName evidence="15">Riboflavin kinase</fullName>
            <ecNumber evidence="15">2.7.1.26</ecNumber>
        </recommendedName>
        <alternativeName>
            <fullName evidence="15">Flavokinase</fullName>
        </alternativeName>
    </domain>
    <domain>
        <recommendedName>
            <fullName evidence="15">FMN adenylyltransferase</fullName>
            <ecNumber evidence="15">2.7.7.2</ecNumber>
        </recommendedName>
        <alternativeName>
            <fullName evidence="15">FAD pyrophosphorylase</fullName>
        </alternativeName>
        <alternativeName>
            <fullName evidence="15">FAD synthase</fullName>
        </alternativeName>
    </domain>
</protein>
<dbReference type="NCBIfam" id="NF004160">
    <property type="entry name" value="PRK05627.1-3"/>
    <property type="match status" value="1"/>
</dbReference>
<evidence type="ECO:0000256" key="10">
    <source>
        <dbReference type="ARBA" id="ARBA00022827"/>
    </source>
</evidence>
<sequence>MKVFRGLPNAAARAPCALAIGNFDGVHLGHQVLLSRLREAATRLNLEAAVMTFEPHPRSFFAQLLGDLSKAPTRIANLRDNLDALTLAGVDRVIVEHFNAHFAALSPQDFIQKVLVEGLHVKWMMVGEDFRYGAKRAGDINMLSAAGKEYGFEVEVLAAVQDKGVRISSSSVRAAIAAGDFNETQSLLGRSYRISGHVVHGQKLGRTLGFPTLNLRVAHHRPALQGIFVVQVHGLSESPLPAVASLGVRPTVDDSGHVLLETHVFDYSGNAYGKVVQIEFLQKLRDEEKYVDLPTLTAAIERDAQQARAYFEQRATASSAAISASDRI</sequence>
<comment type="similarity">
    <text evidence="15">Belongs to the ribF family.</text>
</comment>
<evidence type="ECO:0000256" key="11">
    <source>
        <dbReference type="ARBA" id="ARBA00022840"/>
    </source>
</evidence>
<name>A0A3S9HQE8_9BURK</name>
<dbReference type="InterPro" id="IPR023468">
    <property type="entry name" value="Riboflavin_kinase"/>
</dbReference>
<dbReference type="Proteomes" id="UP000275663">
    <property type="component" value="Chromosome"/>
</dbReference>
<dbReference type="SUPFAM" id="SSF52374">
    <property type="entry name" value="Nucleotidylyl transferase"/>
    <property type="match status" value="1"/>
</dbReference>
<dbReference type="EC" id="2.7.7.2" evidence="15"/>
<dbReference type="InterPro" id="IPR002606">
    <property type="entry name" value="Riboflavin_kinase_bac"/>
</dbReference>
<dbReference type="Gene3D" id="3.40.50.620">
    <property type="entry name" value="HUPs"/>
    <property type="match status" value="1"/>
</dbReference>
<keyword evidence="8 15" id="KW-0547">Nucleotide-binding</keyword>
<evidence type="ECO:0000256" key="14">
    <source>
        <dbReference type="ARBA" id="ARBA00049494"/>
    </source>
</evidence>
<evidence type="ECO:0000256" key="15">
    <source>
        <dbReference type="PIRNR" id="PIRNR004491"/>
    </source>
</evidence>
<evidence type="ECO:0000256" key="2">
    <source>
        <dbReference type="ARBA" id="ARBA00004726"/>
    </source>
</evidence>
<keyword evidence="6 15" id="KW-0808">Transferase</keyword>
<dbReference type="GO" id="GO:0009231">
    <property type="term" value="P:riboflavin biosynthetic process"/>
    <property type="evidence" value="ECO:0007669"/>
    <property type="project" value="InterPro"/>
</dbReference>
<dbReference type="EC" id="2.7.1.26" evidence="15"/>
<dbReference type="InterPro" id="IPR015864">
    <property type="entry name" value="FAD_synthase"/>
</dbReference>
<comment type="function">
    <text evidence="1">Catalyzes the phosphorylation of riboflavin to FMN followed by the adenylation of FMN to FAD.</text>
</comment>
<dbReference type="Pfam" id="PF06574">
    <property type="entry name" value="FAD_syn"/>
    <property type="match status" value="1"/>
</dbReference>
<dbReference type="PANTHER" id="PTHR22749:SF6">
    <property type="entry name" value="RIBOFLAVIN KINASE"/>
    <property type="match status" value="1"/>
</dbReference>
<comment type="catalytic activity">
    <reaction evidence="13 15">
        <text>riboflavin + ATP = FMN + ADP + H(+)</text>
        <dbReference type="Rhea" id="RHEA:14357"/>
        <dbReference type="ChEBI" id="CHEBI:15378"/>
        <dbReference type="ChEBI" id="CHEBI:30616"/>
        <dbReference type="ChEBI" id="CHEBI:57986"/>
        <dbReference type="ChEBI" id="CHEBI:58210"/>
        <dbReference type="ChEBI" id="CHEBI:456216"/>
        <dbReference type="EC" id="2.7.1.26"/>
    </reaction>
</comment>
<proteinExistence type="inferred from homology"/>
<dbReference type="KEGG" id="upv:EJN92_21170"/>
<dbReference type="InterPro" id="IPR014729">
    <property type="entry name" value="Rossmann-like_a/b/a_fold"/>
</dbReference>
<keyword evidence="18" id="KW-1185">Reference proteome</keyword>
<evidence type="ECO:0000256" key="8">
    <source>
        <dbReference type="ARBA" id="ARBA00022741"/>
    </source>
</evidence>
<evidence type="ECO:0000256" key="5">
    <source>
        <dbReference type="ARBA" id="ARBA00022643"/>
    </source>
</evidence>
<dbReference type="EMBL" id="CP034464">
    <property type="protein sequence ID" value="AZP14289.1"/>
    <property type="molecule type" value="Genomic_DNA"/>
</dbReference>
<reference evidence="17 18" key="1">
    <citation type="journal article" date="2011" name="Int. J. Syst. Evol. Microbiol.">
        <title>Description of Undibacterium oligocarboniphilum sp. nov., isolated from purified water, and Undibacterium pigrum strain CCUG 49012 as the type strain of Undibacterium parvum sp. nov., and emended descriptions of the genus Undibacterium and the species Undibacterium pigrum.</title>
        <authorList>
            <person name="Eder W."/>
            <person name="Wanner G."/>
            <person name="Ludwig W."/>
            <person name="Busse H.J."/>
            <person name="Ziemke-Kageler F."/>
            <person name="Lang E."/>
        </authorList>
    </citation>
    <scope>NUCLEOTIDE SEQUENCE [LARGE SCALE GENOMIC DNA]</scope>
    <source>
        <strain evidence="17 18">DSM 23061</strain>
    </source>
</reference>
<dbReference type="OrthoDB" id="9803667at2"/>
<keyword evidence="9 15" id="KW-0418">Kinase</keyword>
<accession>A0A3S9HQE8</accession>
<dbReference type="Pfam" id="PF01687">
    <property type="entry name" value="Flavokinase"/>
    <property type="match status" value="1"/>
</dbReference>
<keyword evidence="12" id="KW-0511">Multifunctional enzyme</keyword>
<dbReference type="AlphaFoldDB" id="A0A3S9HQE8"/>
<dbReference type="InterPro" id="IPR023465">
    <property type="entry name" value="Riboflavin_kinase_dom_sf"/>
</dbReference>
<dbReference type="GO" id="GO:0005524">
    <property type="term" value="F:ATP binding"/>
    <property type="evidence" value="ECO:0007669"/>
    <property type="project" value="UniProtKB-UniRule"/>
</dbReference>
<evidence type="ECO:0000256" key="13">
    <source>
        <dbReference type="ARBA" id="ARBA00047880"/>
    </source>
</evidence>
<organism evidence="17 18">
    <name type="scientific">Undibacterium parvum</name>
    <dbReference type="NCBI Taxonomy" id="401471"/>
    <lineage>
        <taxon>Bacteria</taxon>
        <taxon>Pseudomonadati</taxon>
        <taxon>Pseudomonadota</taxon>
        <taxon>Betaproteobacteria</taxon>
        <taxon>Burkholderiales</taxon>
        <taxon>Oxalobacteraceae</taxon>
        <taxon>Undibacterium</taxon>
    </lineage>
</organism>
<keyword evidence="5 15" id="KW-0288">FMN</keyword>
<dbReference type="PANTHER" id="PTHR22749">
    <property type="entry name" value="RIBOFLAVIN KINASE/FMN ADENYLYLTRANSFERASE"/>
    <property type="match status" value="1"/>
</dbReference>
<evidence type="ECO:0000256" key="1">
    <source>
        <dbReference type="ARBA" id="ARBA00002121"/>
    </source>
</evidence>
<comment type="pathway">
    <text evidence="2 15">Cofactor biosynthesis; FAD biosynthesis; FAD from FMN: step 1/1.</text>
</comment>